<gene>
    <name evidence="1" type="ORF">BVC71_02435</name>
</gene>
<accession>A0A251X2J1</accession>
<dbReference type="Proteomes" id="UP000194664">
    <property type="component" value="Unassembled WGS sequence"/>
</dbReference>
<dbReference type="Gene3D" id="3.40.50.1240">
    <property type="entry name" value="Phosphoglycerate mutase-like"/>
    <property type="match status" value="1"/>
</dbReference>
<dbReference type="OrthoDB" id="34197at2"/>
<organism evidence="1 2">
    <name type="scientific">Marivivens niveibacter</name>
    <dbReference type="NCBI Taxonomy" id="1930667"/>
    <lineage>
        <taxon>Bacteria</taxon>
        <taxon>Pseudomonadati</taxon>
        <taxon>Pseudomonadota</taxon>
        <taxon>Alphaproteobacteria</taxon>
        <taxon>Rhodobacterales</taxon>
        <taxon>Paracoccaceae</taxon>
        <taxon>Marivivens group</taxon>
        <taxon>Marivivens</taxon>
    </lineage>
</organism>
<keyword evidence="2" id="KW-1185">Reference proteome</keyword>
<dbReference type="InterPro" id="IPR013078">
    <property type="entry name" value="His_Pase_superF_clade-1"/>
</dbReference>
<comment type="caution">
    <text evidence="1">The sequence shown here is derived from an EMBL/GenBank/DDBJ whole genome shotgun (WGS) entry which is preliminary data.</text>
</comment>
<evidence type="ECO:0008006" key="3">
    <source>
        <dbReference type="Google" id="ProtNLM"/>
    </source>
</evidence>
<evidence type="ECO:0000313" key="1">
    <source>
        <dbReference type="EMBL" id="OUD10383.1"/>
    </source>
</evidence>
<dbReference type="SUPFAM" id="SSF53254">
    <property type="entry name" value="Phosphoglycerate mutase-like"/>
    <property type="match status" value="1"/>
</dbReference>
<dbReference type="AlphaFoldDB" id="A0A251X2J1"/>
<evidence type="ECO:0000313" key="2">
    <source>
        <dbReference type="Proteomes" id="UP000194664"/>
    </source>
</evidence>
<name>A0A251X2J1_9RHOB</name>
<dbReference type="InterPro" id="IPR029033">
    <property type="entry name" value="His_PPase_superfam"/>
</dbReference>
<protein>
    <recommendedName>
        <fullName evidence="3">Histidine phosphatase family protein</fullName>
    </recommendedName>
</protein>
<sequence>MFYYLSHPEVTPDPTCDPALWRLSQRGRDRTQDIVQSGAVAHIKQVVTSAETKAVETGAIIAGALGCPILIRPRLNEVSDDDTDLQSRIVAEVSAIMRTAPDNTLFIGHPYVGTVLRSKLTGIDISPDTAGSFYAWSAETSVVTAWSPMEHLG</sequence>
<reference evidence="1 2" key="1">
    <citation type="submission" date="2016-12" db="EMBL/GenBank/DDBJ databases">
        <title>The draft genome sequence of HSLHS2.</title>
        <authorList>
            <person name="Hu D."/>
            <person name="Wang L."/>
            <person name="Shao Z."/>
        </authorList>
    </citation>
    <scope>NUCLEOTIDE SEQUENCE [LARGE SCALE GENOMIC DNA]</scope>
    <source>
        <strain evidence="1">MCCC 1A06712</strain>
    </source>
</reference>
<dbReference type="RefSeq" id="WP_086450038.1">
    <property type="nucleotide sequence ID" value="NZ_MSPP01000001.1"/>
</dbReference>
<proteinExistence type="predicted"/>
<dbReference type="Pfam" id="PF00300">
    <property type="entry name" value="His_Phos_1"/>
    <property type="match status" value="1"/>
</dbReference>
<dbReference type="EMBL" id="MSPP01000001">
    <property type="protein sequence ID" value="OUD10383.1"/>
    <property type="molecule type" value="Genomic_DNA"/>
</dbReference>